<dbReference type="Proteomes" id="UP000241074">
    <property type="component" value="Chromosome"/>
</dbReference>
<name>A0A2P1PMW9_9GAMM</name>
<dbReference type="Gene3D" id="2.130.10.10">
    <property type="entry name" value="YVTN repeat-like/Quinoprotein amine dehydrogenase"/>
    <property type="match status" value="5"/>
</dbReference>
<accession>A0A2P1PMW9</accession>
<feature type="region of interest" description="Disordered" evidence="2">
    <location>
        <begin position="991"/>
        <end position="1010"/>
    </location>
</feature>
<evidence type="ECO:0000256" key="3">
    <source>
        <dbReference type="SAM" id="SignalP"/>
    </source>
</evidence>
<gene>
    <name evidence="5" type="ORF">C7S18_02690</name>
</gene>
<feature type="domain" description="Sortilin N-terminal" evidence="4">
    <location>
        <begin position="641"/>
        <end position="763"/>
    </location>
</feature>
<protein>
    <recommendedName>
        <fullName evidence="4">Sortilin N-terminal domain-containing protein</fullName>
    </recommendedName>
</protein>
<evidence type="ECO:0000256" key="1">
    <source>
        <dbReference type="ARBA" id="ARBA00022737"/>
    </source>
</evidence>
<reference evidence="5 6" key="2">
    <citation type="submission" date="2018-03" db="EMBL/GenBank/DDBJ databases">
        <authorList>
            <person name="Keele B.F."/>
        </authorList>
    </citation>
    <scope>NUCLEOTIDE SEQUENCE [LARGE SCALE GENOMIC DNA]</scope>
    <source>
        <strain evidence="5 6">D13</strain>
    </source>
</reference>
<dbReference type="AlphaFoldDB" id="A0A2P1PMW9"/>
<dbReference type="PANTHER" id="PTHR43739">
    <property type="entry name" value="XYLOGLUCANASE (EUROFUNG)"/>
    <property type="match status" value="1"/>
</dbReference>
<keyword evidence="6" id="KW-1185">Reference proteome</keyword>
<proteinExistence type="predicted"/>
<dbReference type="InterPro" id="IPR052025">
    <property type="entry name" value="Xyloglucanase_GH74"/>
</dbReference>
<feature type="region of interest" description="Disordered" evidence="2">
    <location>
        <begin position="804"/>
        <end position="828"/>
    </location>
</feature>
<dbReference type="OrthoDB" id="5711096at2"/>
<dbReference type="PANTHER" id="PTHR43739:SF5">
    <property type="entry name" value="EXO-ALPHA-SIALIDASE"/>
    <property type="match status" value="1"/>
</dbReference>
<sequence length="1010" mass="106317">MQRHKRLTWILAATLCVGGAAEVDAGDGVWTSSGPKGGTVNVLLPHPGNANILYASTAGNVFKSIDGGTTFTQASNGIVANSIYPLPLMLDAEAPDHLFTADSSGRKYRTFNGAQTWEIYDGDLPDEIIPGMAVDQPGSSCTFLLSTGTQRFLNEPMLWRTTDCGNQFERIGNGLPGDEYVTAIAFQDNDPLNVLVGMGNSSALHASIWRSTDGGKHFSAVHDVSIARGYTPGVQAIAFGAGQTVWAVVDYYLLHSTDDGLTWTEIEYGSPFPQRLAASTVFPVPGLADKAYAGRADGVFAVLYSATPSPSYDVVHFSQGLTPNASYTASGNPIPAAVNQLTASPGFPSSGGFLYATTDGSGIFRRPPVDVSLNPPWSSAINQNPGGNRITQVAIHPHPIYAVPGPGGGYSSRLMAAQNNVSPSSPALYATDDGGGETWYPANQGLRAADLNALVLDPTTGIADQATTAIYAGGKPAVAETAYQNGGLYRSDDNGTNWANIDGDLPVVSGQTYVDLGSVQAIALDPRSCTSPPVSGPCVSGPLNTIYALAEGQLLQPIPGQYRFSHQIIRSDNRGTNWVSLSENPGFPISAADAEIVEKVVPISMAVSPVNANLLLVGTRSEYLDTSPGSGNSPADLHSGLFRSTDRGATWTHITNGLDQKHGLNNTYLDITAIAFHPTQPNTVFLAATDFASSSRSTIYVSTDGGLTFDETDRGLNDSVYLRGLAIDPSNPSLMYAVGSGFEANPGAVFRSDDSGQHWYSISVGLPAESAYSIAVDPHVGSYLHVATDNGVWSLNLLQDTDHDGIPDSVENSGPNNGDSNNDGTLDALQGDVGSIGVALRGGGGGSGASTVDVVNGTGPGGVGCTQSVDVQRQPLGEYGEDIEPISGDTFHRQDALHTFEIQDCLQATVNVTFHGQTYGGYGWEFRYFGPSVPGDSDSIGWFTLPANRVRRLGASTWQLSLSNSELGNYRPASDNAIRFVGVPACRPDDRLTQNSFENTETPVASCYPP</sequence>
<evidence type="ECO:0000259" key="4">
    <source>
        <dbReference type="Pfam" id="PF15902"/>
    </source>
</evidence>
<feature type="compositionally biased region" description="Low complexity" evidence="2">
    <location>
        <begin position="812"/>
        <end position="824"/>
    </location>
</feature>
<reference evidence="5 6" key="1">
    <citation type="submission" date="2018-03" db="EMBL/GenBank/DDBJ databases">
        <title>Ahniella affigens gen. nov., sp. nov., a gammaproteobacterium isolated from sandy soil near a stream.</title>
        <authorList>
            <person name="Ko Y."/>
            <person name="Kim J.-H."/>
        </authorList>
    </citation>
    <scope>NUCLEOTIDE SEQUENCE [LARGE SCALE GENOMIC DNA]</scope>
    <source>
        <strain evidence="5 6">D13</strain>
    </source>
</reference>
<dbReference type="CDD" id="cd15482">
    <property type="entry name" value="Sialidase_non-viral"/>
    <property type="match status" value="1"/>
</dbReference>
<evidence type="ECO:0000313" key="6">
    <source>
        <dbReference type="Proteomes" id="UP000241074"/>
    </source>
</evidence>
<dbReference type="EMBL" id="CP027860">
    <property type="protein sequence ID" value="AVP96167.1"/>
    <property type="molecule type" value="Genomic_DNA"/>
</dbReference>
<keyword evidence="3" id="KW-0732">Signal</keyword>
<dbReference type="GO" id="GO:0010411">
    <property type="term" value="P:xyloglucan metabolic process"/>
    <property type="evidence" value="ECO:0007669"/>
    <property type="project" value="TreeGrafter"/>
</dbReference>
<organism evidence="5 6">
    <name type="scientific">Ahniella affigens</name>
    <dbReference type="NCBI Taxonomy" id="2021234"/>
    <lineage>
        <taxon>Bacteria</taxon>
        <taxon>Pseudomonadati</taxon>
        <taxon>Pseudomonadota</taxon>
        <taxon>Gammaproteobacteria</taxon>
        <taxon>Lysobacterales</taxon>
        <taxon>Rhodanobacteraceae</taxon>
        <taxon>Ahniella</taxon>
    </lineage>
</organism>
<dbReference type="RefSeq" id="WP_106890096.1">
    <property type="nucleotide sequence ID" value="NZ_CP027860.1"/>
</dbReference>
<dbReference type="Pfam" id="PF15902">
    <property type="entry name" value="Sortilin-Vps10"/>
    <property type="match status" value="1"/>
</dbReference>
<dbReference type="SUPFAM" id="SSF110296">
    <property type="entry name" value="Oligoxyloglucan reducing end-specific cellobiohydrolase"/>
    <property type="match status" value="3"/>
</dbReference>
<feature type="signal peptide" evidence="3">
    <location>
        <begin position="1"/>
        <end position="25"/>
    </location>
</feature>
<dbReference type="InterPro" id="IPR015943">
    <property type="entry name" value="WD40/YVTN_repeat-like_dom_sf"/>
</dbReference>
<dbReference type="InterPro" id="IPR031778">
    <property type="entry name" value="Sortilin_N"/>
</dbReference>
<dbReference type="KEGG" id="xba:C7S18_02690"/>
<keyword evidence="1" id="KW-0677">Repeat</keyword>
<evidence type="ECO:0000256" key="2">
    <source>
        <dbReference type="SAM" id="MobiDB-lite"/>
    </source>
</evidence>
<evidence type="ECO:0000313" key="5">
    <source>
        <dbReference type="EMBL" id="AVP96167.1"/>
    </source>
</evidence>
<feature type="chain" id="PRO_5015139588" description="Sortilin N-terminal domain-containing protein" evidence="3">
    <location>
        <begin position="26"/>
        <end position="1010"/>
    </location>
</feature>
<feature type="compositionally biased region" description="Polar residues" evidence="2">
    <location>
        <begin position="993"/>
        <end position="1003"/>
    </location>
</feature>